<evidence type="ECO:0000313" key="1">
    <source>
        <dbReference type="EMBL" id="KAJ8630421.1"/>
    </source>
</evidence>
<reference evidence="1 2" key="1">
    <citation type="journal article" date="2022" name="Hortic Res">
        <title>A haplotype resolved chromosomal level avocado genome allows analysis of novel avocado genes.</title>
        <authorList>
            <person name="Nath O."/>
            <person name="Fletcher S.J."/>
            <person name="Hayward A."/>
            <person name="Shaw L.M."/>
            <person name="Masouleh A.K."/>
            <person name="Furtado A."/>
            <person name="Henry R.J."/>
            <person name="Mitter N."/>
        </authorList>
    </citation>
    <scope>NUCLEOTIDE SEQUENCE [LARGE SCALE GENOMIC DNA]</scope>
    <source>
        <strain evidence="2">cv. Hass</strain>
    </source>
</reference>
<accession>A0ACC2LAH4</accession>
<name>A0ACC2LAH4_PERAE</name>
<dbReference type="EMBL" id="CM056815">
    <property type="protein sequence ID" value="KAJ8630421.1"/>
    <property type="molecule type" value="Genomic_DNA"/>
</dbReference>
<proteinExistence type="predicted"/>
<evidence type="ECO:0000313" key="2">
    <source>
        <dbReference type="Proteomes" id="UP001234297"/>
    </source>
</evidence>
<organism evidence="1 2">
    <name type="scientific">Persea americana</name>
    <name type="common">Avocado</name>
    <dbReference type="NCBI Taxonomy" id="3435"/>
    <lineage>
        <taxon>Eukaryota</taxon>
        <taxon>Viridiplantae</taxon>
        <taxon>Streptophyta</taxon>
        <taxon>Embryophyta</taxon>
        <taxon>Tracheophyta</taxon>
        <taxon>Spermatophyta</taxon>
        <taxon>Magnoliopsida</taxon>
        <taxon>Magnoliidae</taxon>
        <taxon>Laurales</taxon>
        <taxon>Lauraceae</taxon>
        <taxon>Persea</taxon>
    </lineage>
</organism>
<sequence length="69" mass="7179">MELKVRTMSMLGDEGAGRHSGGLTAVVHCQSLGLDLSGYGGMICLVLRGGFLLLALGGRGLGFTWVSVR</sequence>
<keyword evidence="2" id="KW-1185">Reference proteome</keyword>
<dbReference type="Proteomes" id="UP001234297">
    <property type="component" value="Chromosome 7"/>
</dbReference>
<protein>
    <submittedName>
        <fullName evidence="1">Uncharacterized protein</fullName>
    </submittedName>
</protein>
<gene>
    <name evidence="1" type="ORF">MRB53_023744</name>
</gene>
<comment type="caution">
    <text evidence="1">The sequence shown here is derived from an EMBL/GenBank/DDBJ whole genome shotgun (WGS) entry which is preliminary data.</text>
</comment>